<comment type="caution">
    <text evidence="2">The sequence shown here is derived from an EMBL/GenBank/DDBJ whole genome shotgun (WGS) entry which is preliminary data.</text>
</comment>
<dbReference type="Proteomes" id="UP000186039">
    <property type="component" value="Unassembled WGS sequence"/>
</dbReference>
<dbReference type="Proteomes" id="UP000186313">
    <property type="component" value="Unassembled WGS sequence"/>
</dbReference>
<dbReference type="InterPro" id="IPR007384">
    <property type="entry name" value="UCP006257"/>
</dbReference>
<proteinExistence type="predicted"/>
<dbReference type="AlphaFoldDB" id="A0A1Q9HM06"/>
<dbReference type="EMBL" id="MJMH01000111">
    <property type="protein sequence ID" value="OLQ94786.1"/>
    <property type="molecule type" value="Genomic_DNA"/>
</dbReference>
<evidence type="ECO:0000313" key="2">
    <source>
        <dbReference type="EMBL" id="OLQ91700.1"/>
    </source>
</evidence>
<sequence length="104" mass="12238">MKQDTSLTILLKQLERQLREVELWQDTSPSRQALSSVEPFAIDTLEPQQWLQWVFLPKMHALIEAGHSLPKGFQLTPYFEECWKQQKQYLSVIAIIRQIDKEAV</sequence>
<evidence type="ECO:0000313" key="4">
    <source>
        <dbReference type="Proteomes" id="UP000186039"/>
    </source>
</evidence>
<evidence type="ECO:0000259" key="1">
    <source>
        <dbReference type="Pfam" id="PF04287"/>
    </source>
</evidence>
<keyword evidence="4" id="KW-1185">Reference proteome</keyword>
<dbReference type="STRING" id="1381081.BIY22_17240"/>
<name>A0A1Q9HM06_9VIBR</name>
<accession>A0A1Q9HM06</accession>
<dbReference type="Gene3D" id="1.20.1440.40">
    <property type="entry name" value="YqcC-like"/>
    <property type="match status" value="1"/>
</dbReference>
<dbReference type="PIRSF" id="PIRSF006257">
    <property type="entry name" value="UCP006257"/>
    <property type="match status" value="1"/>
</dbReference>
<dbReference type="OrthoDB" id="8794567at2"/>
<evidence type="ECO:0000313" key="5">
    <source>
        <dbReference type="Proteomes" id="UP000186313"/>
    </source>
</evidence>
<dbReference type="PANTHER" id="PTHR39586:SF1">
    <property type="entry name" value="CYTOPLASMIC PROTEIN"/>
    <property type="match status" value="1"/>
</dbReference>
<gene>
    <name evidence="3" type="ORF">BIY20_00400</name>
    <name evidence="2" type="ORF">BIY22_17240</name>
</gene>
<dbReference type="Pfam" id="PF04287">
    <property type="entry name" value="DUF446"/>
    <property type="match status" value="1"/>
</dbReference>
<dbReference type="InterPro" id="IPR036814">
    <property type="entry name" value="YqcC-like_sf"/>
</dbReference>
<organism evidence="2 5">
    <name type="scientific">Vibrio panuliri</name>
    <dbReference type="NCBI Taxonomy" id="1381081"/>
    <lineage>
        <taxon>Bacteria</taxon>
        <taxon>Pseudomonadati</taxon>
        <taxon>Pseudomonadota</taxon>
        <taxon>Gammaproteobacteria</taxon>
        <taxon>Vibrionales</taxon>
        <taxon>Vibrionaceae</taxon>
        <taxon>Vibrio</taxon>
    </lineage>
</organism>
<dbReference type="SUPFAM" id="SSF158452">
    <property type="entry name" value="YqcC-like"/>
    <property type="match status" value="1"/>
</dbReference>
<evidence type="ECO:0000313" key="3">
    <source>
        <dbReference type="EMBL" id="OLQ94786.1"/>
    </source>
</evidence>
<dbReference type="RefSeq" id="WP_075706716.1">
    <property type="nucleotide sequence ID" value="NZ_AP019654.1"/>
</dbReference>
<dbReference type="GO" id="GO:0044010">
    <property type="term" value="P:single-species biofilm formation"/>
    <property type="evidence" value="ECO:0007669"/>
    <property type="project" value="TreeGrafter"/>
</dbReference>
<dbReference type="InterPro" id="IPR023376">
    <property type="entry name" value="YqcC-like_dom"/>
</dbReference>
<feature type="domain" description="YqcC-like" evidence="1">
    <location>
        <begin position="9"/>
        <end position="101"/>
    </location>
</feature>
<protein>
    <submittedName>
        <fullName evidence="2">Pseudouridine synthase</fullName>
    </submittedName>
</protein>
<reference evidence="4 5" key="1">
    <citation type="submission" date="2016-09" db="EMBL/GenBank/DDBJ databases">
        <title>Genomic Taxonomy of the Vibrionaceae.</title>
        <authorList>
            <person name="Gonzalez-Castillo A."/>
            <person name="Gomez-Gil B."/>
            <person name="Enciso-Ibarra K."/>
        </authorList>
    </citation>
    <scope>NUCLEOTIDE SEQUENCE [LARGE SCALE GENOMIC DNA]</scope>
    <source>
        <strain evidence="3 4">CAIM 1902</strain>
        <strain evidence="2 5">CAIM 703</strain>
    </source>
</reference>
<dbReference type="PANTHER" id="PTHR39586">
    <property type="entry name" value="CYTOPLASMIC PROTEIN-RELATED"/>
    <property type="match status" value="1"/>
</dbReference>
<dbReference type="EMBL" id="MJMJ01000007">
    <property type="protein sequence ID" value="OLQ91700.1"/>
    <property type="molecule type" value="Genomic_DNA"/>
</dbReference>